<dbReference type="PIRSF" id="PIRSF016636">
    <property type="entry name" value="AlgI_DltB"/>
    <property type="match status" value="1"/>
</dbReference>
<keyword evidence="4 8" id="KW-0812">Transmembrane</keyword>
<gene>
    <name evidence="9" type="ORF">ACFL27_16800</name>
</gene>
<feature type="transmembrane region" description="Helical" evidence="8">
    <location>
        <begin position="76"/>
        <end position="98"/>
    </location>
</feature>
<feature type="transmembrane region" description="Helical" evidence="8">
    <location>
        <begin position="6"/>
        <end position="24"/>
    </location>
</feature>
<dbReference type="Proteomes" id="UP001594351">
    <property type="component" value="Unassembled WGS sequence"/>
</dbReference>
<keyword evidence="5 8" id="KW-1133">Transmembrane helix</keyword>
<feature type="transmembrane region" description="Helical" evidence="8">
    <location>
        <begin position="299"/>
        <end position="315"/>
    </location>
</feature>
<evidence type="ECO:0000256" key="1">
    <source>
        <dbReference type="ARBA" id="ARBA00004651"/>
    </source>
</evidence>
<evidence type="ECO:0000256" key="3">
    <source>
        <dbReference type="ARBA" id="ARBA00022475"/>
    </source>
</evidence>
<dbReference type="EMBL" id="JBHPBY010000233">
    <property type="protein sequence ID" value="MFC1851852.1"/>
    <property type="molecule type" value="Genomic_DNA"/>
</dbReference>
<evidence type="ECO:0000313" key="9">
    <source>
        <dbReference type="EMBL" id="MFC1851852.1"/>
    </source>
</evidence>
<keyword evidence="10" id="KW-1185">Reference proteome</keyword>
<evidence type="ECO:0000313" key="10">
    <source>
        <dbReference type="Proteomes" id="UP001594351"/>
    </source>
</evidence>
<organism evidence="9 10">
    <name type="scientific">candidate division CSSED10-310 bacterium</name>
    <dbReference type="NCBI Taxonomy" id="2855610"/>
    <lineage>
        <taxon>Bacteria</taxon>
        <taxon>Bacteria division CSSED10-310</taxon>
    </lineage>
</organism>
<feature type="transmembrane region" description="Helical" evidence="8">
    <location>
        <begin position="321"/>
        <end position="338"/>
    </location>
</feature>
<dbReference type="PANTHER" id="PTHR13285">
    <property type="entry name" value="ACYLTRANSFERASE"/>
    <property type="match status" value="1"/>
</dbReference>
<dbReference type="InterPro" id="IPR004299">
    <property type="entry name" value="MBOAT_fam"/>
</dbReference>
<dbReference type="InterPro" id="IPR051085">
    <property type="entry name" value="MB_O-acyltransferase"/>
</dbReference>
<proteinExistence type="inferred from homology"/>
<accession>A0ABV6Z093</accession>
<dbReference type="PANTHER" id="PTHR13285:SF18">
    <property type="entry name" value="PROTEIN-CYSTEINE N-PALMITOYLTRANSFERASE RASP"/>
    <property type="match status" value="1"/>
</dbReference>
<evidence type="ECO:0000256" key="8">
    <source>
        <dbReference type="SAM" id="Phobius"/>
    </source>
</evidence>
<comment type="similarity">
    <text evidence="2 7">Belongs to the membrane-bound acyltransferase family.</text>
</comment>
<feature type="transmembrane region" description="Helical" evidence="8">
    <location>
        <begin position="219"/>
        <end position="237"/>
    </location>
</feature>
<name>A0ABV6Z093_UNCC1</name>
<reference evidence="9 10" key="1">
    <citation type="submission" date="2024-09" db="EMBL/GenBank/DDBJ databases">
        <title>Laminarin stimulates single cell rates of sulfate reduction while oxygen inhibits transcriptomic activity in coastal marine sediment.</title>
        <authorList>
            <person name="Lindsay M."/>
            <person name="Orcutt B."/>
            <person name="Emerson D."/>
            <person name="Stepanauskas R."/>
            <person name="D'Angelo T."/>
        </authorList>
    </citation>
    <scope>NUCLEOTIDE SEQUENCE [LARGE SCALE GENOMIC DNA]</scope>
    <source>
        <strain evidence="9">SAG AM-311-K15</strain>
    </source>
</reference>
<dbReference type="EC" id="2.3.-.-" evidence="9"/>
<evidence type="ECO:0000256" key="2">
    <source>
        <dbReference type="ARBA" id="ARBA00010323"/>
    </source>
</evidence>
<keyword evidence="7 9" id="KW-0012">Acyltransferase</keyword>
<sequence length="393" mass="45578">MIFFDELYVLAIIATSVFFWTVVNETYRTRFIILTSFIALAFIQLKFSIFLVGLVWVVYRGSLLLVKQPKGKTLTLFILIPVIVLLLFKYAGVVFAFLFSNENHFSQSYLVPLGVSYLSFKMIAYIVDVFRGTIKDPKFDELLAFILFIPMFPAGPIERYQDFAGSRRPSFDPIFFVAGLKRLVIGYFKKVVLVNFFLFELLNQTLLPQLKETGVSPDLPSGLVLLYLVGSLFYAYLDLSAYADIAIGYGQLFGYKICENMNYPIVQKNLSDFWDCWHISLSHWCRNNIYFPVLGKTRIVYLGLYCCFIVMGLWHYISLNWVLWGMWHATGLYFFSHWSRFKRKHRKWTKCVNPWVARVLGAILTVLYASMGYAFITMSKTDEALRLLLALII</sequence>
<feature type="transmembrane region" description="Helical" evidence="8">
    <location>
        <begin position="359"/>
        <end position="376"/>
    </location>
</feature>
<dbReference type="Pfam" id="PF03062">
    <property type="entry name" value="MBOAT"/>
    <property type="match status" value="1"/>
</dbReference>
<feature type="transmembrane region" description="Helical" evidence="8">
    <location>
        <begin position="110"/>
        <end position="130"/>
    </location>
</feature>
<evidence type="ECO:0000256" key="5">
    <source>
        <dbReference type="ARBA" id="ARBA00022989"/>
    </source>
</evidence>
<keyword evidence="6 7" id="KW-0472">Membrane</keyword>
<keyword evidence="7 9" id="KW-0808">Transferase</keyword>
<protein>
    <submittedName>
        <fullName evidence="9">MBOAT family O-acyltransferase</fullName>
        <ecNumber evidence="9">2.3.-.-</ecNumber>
    </submittedName>
</protein>
<comment type="subcellular location">
    <subcellularLocation>
        <location evidence="1">Cell membrane</location>
        <topology evidence="1">Multi-pass membrane protein</topology>
    </subcellularLocation>
</comment>
<dbReference type="InterPro" id="IPR024194">
    <property type="entry name" value="Ac/AlaTfrase_AlgI/DltB"/>
</dbReference>
<evidence type="ECO:0000256" key="7">
    <source>
        <dbReference type="PIRNR" id="PIRNR016636"/>
    </source>
</evidence>
<evidence type="ECO:0000256" key="6">
    <source>
        <dbReference type="ARBA" id="ARBA00023136"/>
    </source>
</evidence>
<comment type="caution">
    <text evidence="9">The sequence shown here is derived from an EMBL/GenBank/DDBJ whole genome shotgun (WGS) entry which is preliminary data.</text>
</comment>
<dbReference type="GO" id="GO:0016746">
    <property type="term" value="F:acyltransferase activity"/>
    <property type="evidence" value="ECO:0007669"/>
    <property type="project" value="UniProtKB-KW"/>
</dbReference>
<evidence type="ECO:0000256" key="4">
    <source>
        <dbReference type="ARBA" id="ARBA00022692"/>
    </source>
</evidence>
<keyword evidence="3 7" id="KW-1003">Cell membrane</keyword>
<feature type="transmembrane region" description="Helical" evidence="8">
    <location>
        <begin position="31"/>
        <end position="56"/>
    </location>
</feature>